<evidence type="ECO:0000256" key="4">
    <source>
        <dbReference type="SAM" id="MobiDB-lite"/>
    </source>
</evidence>
<keyword evidence="6" id="KW-1185">Reference proteome</keyword>
<dbReference type="Proteomes" id="UP000035681">
    <property type="component" value="Unplaced"/>
</dbReference>
<dbReference type="WBParaSite" id="SSTP_0000745000.1">
    <property type="protein sequence ID" value="SSTP_0000745000.1"/>
    <property type="gene ID" value="SSTP_0000745000"/>
</dbReference>
<dbReference type="InterPro" id="IPR002775">
    <property type="entry name" value="DNA/RNA-bd_Alba-like"/>
</dbReference>
<reference evidence="7" key="1">
    <citation type="submission" date="2015-08" db="UniProtKB">
        <authorList>
            <consortium name="WormBaseParasite"/>
        </authorList>
    </citation>
    <scope>IDENTIFICATION</scope>
</reference>
<dbReference type="PANTHER" id="PTHR13516">
    <property type="entry name" value="RIBONUCLEASE P SUBUNIT P25"/>
    <property type="match status" value="1"/>
</dbReference>
<dbReference type="Pfam" id="PF01918">
    <property type="entry name" value="Alba"/>
    <property type="match status" value="1"/>
</dbReference>
<dbReference type="Gene3D" id="3.30.110.20">
    <property type="entry name" value="Alba-like domain"/>
    <property type="match status" value="1"/>
</dbReference>
<evidence type="ECO:0000256" key="2">
    <source>
        <dbReference type="ARBA" id="ARBA00008018"/>
    </source>
</evidence>
<keyword evidence="3" id="KW-0539">Nucleus</keyword>
<evidence type="ECO:0000259" key="5">
    <source>
        <dbReference type="Pfam" id="PF01918"/>
    </source>
</evidence>
<organism evidence="7">
    <name type="scientific">Strongyloides stercoralis</name>
    <name type="common">Threadworm</name>
    <dbReference type="NCBI Taxonomy" id="6248"/>
    <lineage>
        <taxon>Eukaryota</taxon>
        <taxon>Metazoa</taxon>
        <taxon>Ecdysozoa</taxon>
        <taxon>Nematoda</taxon>
        <taxon>Chromadorea</taxon>
        <taxon>Rhabditida</taxon>
        <taxon>Tylenchina</taxon>
        <taxon>Panagrolaimomorpha</taxon>
        <taxon>Strongyloidoidea</taxon>
        <taxon>Strongyloididae</taxon>
        <taxon>Strongyloides</taxon>
    </lineage>
</organism>
<dbReference type="GO" id="GO:0003676">
    <property type="term" value="F:nucleic acid binding"/>
    <property type="evidence" value="ECO:0007669"/>
    <property type="project" value="InterPro"/>
</dbReference>
<sequence>MEDDLINEEWTFPGINYDKNIKIVNVKENSKSNNLLEFMKSIFNDETTRKIIIKGSDRACHKVVSISELFKRTCDKVIYQINNITSVLENTDNVNSENCKKIWKRKTVPTLWILLSKDELEQCSLRKIQKTVKGNTDFENWIMHTSFVKNSIENNKQKKKLKRPIQREDPDQVNPWARKKKIKTSEKK</sequence>
<name>A0A0K0ED87_STRER</name>
<dbReference type="AlphaFoldDB" id="A0A0K0ED87"/>
<evidence type="ECO:0000256" key="1">
    <source>
        <dbReference type="ARBA" id="ARBA00004123"/>
    </source>
</evidence>
<evidence type="ECO:0000313" key="8">
    <source>
        <dbReference type="WBParaSite" id="TCONS_00009480.p1"/>
    </source>
</evidence>
<comment type="subcellular location">
    <subcellularLocation>
        <location evidence="1">Nucleus</location>
    </subcellularLocation>
</comment>
<evidence type="ECO:0000256" key="3">
    <source>
        <dbReference type="ARBA" id="ARBA00023242"/>
    </source>
</evidence>
<dbReference type="STRING" id="6248.A0A0K0ED87"/>
<proteinExistence type="inferred from homology"/>
<feature type="domain" description="DNA/RNA-binding protein Alba-like" evidence="5">
    <location>
        <begin position="23"/>
        <end position="86"/>
    </location>
</feature>
<accession>A0A0K0ED87</accession>
<protein>
    <submittedName>
        <fullName evidence="7 8">Alba domain-containing protein</fullName>
    </submittedName>
</protein>
<dbReference type="SUPFAM" id="SSF82704">
    <property type="entry name" value="AlbA-like"/>
    <property type="match status" value="1"/>
</dbReference>
<dbReference type="InterPro" id="IPR051958">
    <property type="entry name" value="Alba-like_NAB"/>
</dbReference>
<evidence type="ECO:0000313" key="7">
    <source>
        <dbReference type="WBParaSite" id="SSTP_0000745000.1"/>
    </source>
</evidence>
<dbReference type="WBParaSite" id="TCONS_00009480.p1">
    <property type="protein sequence ID" value="TCONS_00009480.p1"/>
    <property type="gene ID" value="XLOC_007286"/>
</dbReference>
<dbReference type="InterPro" id="IPR036882">
    <property type="entry name" value="Alba-like_dom_sf"/>
</dbReference>
<comment type="similarity">
    <text evidence="2">Belongs to the histone-like Alba family.</text>
</comment>
<evidence type="ECO:0000313" key="6">
    <source>
        <dbReference type="Proteomes" id="UP000035681"/>
    </source>
</evidence>
<dbReference type="GO" id="GO:0005634">
    <property type="term" value="C:nucleus"/>
    <property type="evidence" value="ECO:0007669"/>
    <property type="project" value="UniProtKB-SubCell"/>
</dbReference>
<feature type="region of interest" description="Disordered" evidence="4">
    <location>
        <begin position="153"/>
        <end position="188"/>
    </location>
</feature>